<reference evidence="3" key="1">
    <citation type="journal article" date="2005" name="Nature">
        <title>The map-based sequence of the rice genome.</title>
        <authorList>
            <consortium name="International rice genome sequencing project (IRGSP)"/>
            <person name="Matsumoto T."/>
            <person name="Wu J."/>
            <person name="Kanamori H."/>
            <person name="Katayose Y."/>
            <person name="Fujisawa M."/>
            <person name="Namiki N."/>
            <person name="Mizuno H."/>
            <person name="Yamamoto K."/>
            <person name="Antonio B.A."/>
            <person name="Baba T."/>
            <person name="Sakata K."/>
            <person name="Nagamura Y."/>
            <person name="Aoki H."/>
            <person name="Arikawa K."/>
            <person name="Arita K."/>
            <person name="Bito T."/>
            <person name="Chiden Y."/>
            <person name="Fujitsuka N."/>
            <person name="Fukunaka R."/>
            <person name="Hamada M."/>
            <person name="Harada C."/>
            <person name="Hayashi A."/>
            <person name="Hijishita S."/>
            <person name="Honda M."/>
            <person name="Hosokawa S."/>
            <person name="Ichikawa Y."/>
            <person name="Idonuma A."/>
            <person name="Iijima M."/>
            <person name="Ikeda M."/>
            <person name="Ikeno M."/>
            <person name="Ito K."/>
            <person name="Ito S."/>
            <person name="Ito T."/>
            <person name="Ito Y."/>
            <person name="Ito Y."/>
            <person name="Iwabuchi A."/>
            <person name="Kamiya K."/>
            <person name="Karasawa W."/>
            <person name="Kurita K."/>
            <person name="Katagiri S."/>
            <person name="Kikuta A."/>
            <person name="Kobayashi H."/>
            <person name="Kobayashi N."/>
            <person name="Machita K."/>
            <person name="Maehara T."/>
            <person name="Masukawa M."/>
            <person name="Mizubayashi T."/>
            <person name="Mukai Y."/>
            <person name="Nagasaki H."/>
            <person name="Nagata Y."/>
            <person name="Naito S."/>
            <person name="Nakashima M."/>
            <person name="Nakama Y."/>
            <person name="Nakamichi Y."/>
            <person name="Nakamura M."/>
            <person name="Meguro A."/>
            <person name="Negishi M."/>
            <person name="Ohta I."/>
            <person name="Ohta T."/>
            <person name="Okamoto M."/>
            <person name="Ono N."/>
            <person name="Saji S."/>
            <person name="Sakaguchi M."/>
            <person name="Sakai K."/>
            <person name="Shibata M."/>
            <person name="Shimokawa T."/>
            <person name="Song J."/>
            <person name="Takazaki Y."/>
            <person name="Terasawa K."/>
            <person name="Tsugane M."/>
            <person name="Tsuji K."/>
            <person name="Ueda S."/>
            <person name="Waki K."/>
            <person name="Yamagata H."/>
            <person name="Yamamoto M."/>
            <person name="Yamamoto S."/>
            <person name="Yamane H."/>
            <person name="Yoshiki S."/>
            <person name="Yoshihara R."/>
            <person name="Yukawa K."/>
            <person name="Zhong H."/>
            <person name="Yano M."/>
            <person name="Yuan Q."/>
            <person name="Ouyang S."/>
            <person name="Liu J."/>
            <person name="Jones K.M."/>
            <person name="Gansberger K."/>
            <person name="Moffat K."/>
            <person name="Hill J."/>
            <person name="Bera J."/>
            <person name="Fadrosh D."/>
            <person name="Jin S."/>
            <person name="Johri S."/>
            <person name="Kim M."/>
            <person name="Overton L."/>
            <person name="Reardon M."/>
            <person name="Tsitrin T."/>
            <person name="Vuong H."/>
            <person name="Weaver B."/>
            <person name="Ciecko A."/>
            <person name="Tallon L."/>
            <person name="Jackson J."/>
            <person name="Pai G."/>
            <person name="Aken S.V."/>
            <person name="Utterback T."/>
            <person name="Reidmuller S."/>
            <person name="Feldblyum T."/>
            <person name="Hsiao J."/>
            <person name="Zismann V."/>
            <person name="Iobst S."/>
            <person name="de Vazeille A.R."/>
            <person name="Buell C.R."/>
            <person name="Ying K."/>
            <person name="Li Y."/>
            <person name="Lu T."/>
            <person name="Huang Y."/>
            <person name="Zhao Q."/>
            <person name="Feng Q."/>
            <person name="Zhang L."/>
            <person name="Zhu J."/>
            <person name="Weng Q."/>
            <person name="Mu J."/>
            <person name="Lu Y."/>
            <person name="Fan D."/>
            <person name="Liu Y."/>
            <person name="Guan J."/>
            <person name="Zhang Y."/>
            <person name="Yu S."/>
            <person name="Liu X."/>
            <person name="Zhang Y."/>
            <person name="Hong G."/>
            <person name="Han B."/>
            <person name="Choisne N."/>
            <person name="Demange N."/>
            <person name="Orjeda G."/>
            <person name="Samain S."/>
            <person name="Cattolico L."/>
            <person name="Pelletier E."/>
            <person name="Couloux A."/>
            <person name="Segurens B."/>
            <person name="Wincker P."/>
            <person name="D'Hont A."/>
            <person name="Scarpelli C."/>
            <person name="Weissenbach J."/>
            <person name="Salanoubat M."/>
            <person name="Quetier F."/>
            <person name="Yu Y."/>
            <person name="Kim H.R."/>
            <person name="Rambo T."/>
            <person name="Currie J."/>
            <person name="Collura K."/>
            <person name="Luo M."/>
            <person name="Yang T."/>
            <person name="Ammiraju J.S.S."/>
            <person name="Engler F."/>
            <person name="Soderlund C."/>
            <person name="Wing R.A."/>
            <person name="Palmer L.E."/>
            <person name="de la Bastide M."/>
            <person name="Spiegel L."/>
            <person name="Nascimento L."/>
            <person name="Zutavern T."/>
            <person name="O'Shaughnessy A."/>
            <person name="Dike S."/>
            <person name="Dedhia N."/>
            <person name="Preston R."/>
            <person name="Balija V."/>
            <person name="McCombie W.R."/>
            <person name="Chow T."/>
            <person name="Chen H."/>
            <person name="Chung M."/>
            <person name="Chen C."/>
            <person name="Shaw J."/>
            <person name="Wu H."/>
            <person name="Hsiao K."/>
            <person name="Chao Y."/>
            <person name="Chu M."/>
            <person name="Cheng C."/>
            <person name="Hour A."/>
            <person name="Lee P."/>
            <person name="Lin S."/>
            <person name="Lin Y."/>
            <person name="Liou J."/>
            <person name="Liu S."/>
            <person name="Hsing Y."/>
            <person name="Raghuvanshi S."/>
            <person name="Mohanty A."/>
            <person name="Bharti A.K."/>
            <person name="Gaur A."/>
            <person name="Gupta V."/>
            <person name="Kumar D."/>
            <person name="Ravi V."/>
            <person name="Vij S."/>
            <person name="Kapur A."/>
            <person name="Khurana P."/>
            <person name="Khurana P."/>
            <person name="Khurana J.P."/>
            <person name="Tyagi A.K."/>
            <person name="Gaikwad K."/>
            <person name="Singh A."/>
            <person name="Dalal V."/>
            <person name="Srivastava S."/>
            <person name="Dixit A."/>
            <person name="Pal A.K."/>
            <person name="Ghazi I.A."/>
            <person name="Yadav M."/>
            <person name="Pandit A."/>
            <person name="Bhargava A."/>
            <person name="Sureshbabu K."/>
            <person name="Batra K."/>
            <person name="Sharma T.R."/>
            <person name="Mohapatra T."/>
            <person name="Singh N.K."/>
            <person name="Messing J."/>
            <person name="Nelson A.B."/>
            <person name="Fuks G."/>
            <person name="Kavchok S."/>
            <person name="Keizer G."/>
            <person name="Linton E."/>
            <person name="Llaca V."/>
            <person name="Song R."/>
            <person name="Tanyolac B."/>
            <person name="Young S."/>
            <person name="Ho-Il K."/>
            <person name="Hahn J.H."/>
            <person name="Sangsakoo G."/>
            <person name="Vanavichit A."/>
            <person name="de Mattos Luiz.A.T."/>
            <person name="Zimmer P.D."/>
            <person name="Malone G."/>
            <person name="Dellagostin O."/>
            <person name="de Oliveira A.C."/>
            <person name="Bevan M."/>
            <person name="Bancroft I."/>
            <person name="Minx P."/>
            <person name="Cordum H."/>
            <person name="Wilson R."/>
            <person name="Cheng Z."/>
            <person name="Jin W."/>
            <person name="Jiang J."/>
            <person name="Leong S.A."/>
            <person name="Iwama H."/>
            <person name="Gojobori T."/>
            <person name="Itoh T."/>
            <person name="Niimura Y."/>
            <person name="Fujii Y."/>
            <person name="Habara T."/>
            <person name="Sakai H."/>
            <person name="Sato Y."/>
            <person name="Wilson G."/>
            <person name="Kumar K."/>
            <person name="McCouch S."/>
            <person name="Juretic N."/>
            <person name="Hoen D."/>
            <person name="Wright S."/>
            <person name="Bruskiewich R."/>
            <person name="Bureau T."/>
            <person name="Miyao A."/>
            <person name="Hirochika H."/>
            <person name="Nishikawa T."/>
            <person name="Kadowaki K."/>
            <person name="Sugiura M."/>
            <person name="Burr B."/>
            <person name="Sasaki T."/>
        </authorList>
    </citation>
    <scope>NUCLEOTIDE SEQUENCE [LARGE SCALE GENOMIC DNA]</scope>
    <source>
        <strain evidence="3">cv. Nipponbare</strain>
    </source>
</reference>
<evidence type="ECO:0000313" key="2">
    <source>
        <dbReference type="EMBL" id="BAS82238.1"/>
    </source>
</evidence>
<dbReference type="PaxDb" id="39947-A0A0P0VT00"/>
<evidence type="ECO:0000313" key="3">
    <source>
        <dbReference type="Proteomes" id="UP000059680"/>
    </source>
</evidence>
<reference evidence="2 3" key="3">
    <citation type="journal article" date="2013" name="Rice">
        <title>Improvement of the Oryza sativa Nipponbare reference genome using next generation sequence and optical map data.</title>
        <authorList>
            <person name="Kawahara Y."/>
            <person name="de la Bastide M."/>
            <person name="Hamilton J.P."/>
            <person name="Kanamori H."/>
            <person name="McCombie W.R."/>
            <person name="Ouyang S."/>
            <person name="Schwartz D.C."/>
            <person name="Tanaka T."/>
            <person name="Wu J."/>
            <person name="Zhou S."/>
            <person name="Childs K.L."/>
            <person name="Davidson R.M."/>
            <person name="Lin H."/>
            <person name="Quesada-Ocampo L."/>
            <person name="Vaillancourt B."/>
            <person name="Sakai H."/>
            <person name="Lee S.S."/>
            <person name="Kim J."/>
            <person name="Numa H."/>
            <person name="Itoh T."/>
            <person name="Buell C.R."/>
            <person name="Matsumoto T."/>
        </authorList>
    </citation>
    <scope>NUCLEOTIDE SEQUENCE [LARGE SCALE GENOMIC DNA]</scope>
    <source>
        <strain evidence="3">cv. Nipponbare</strain>
    </source>
</reference>
<dbReference type="EMBL" id="AP014959">
    <property type="protein sequence ID" value="BAS82238.1"/>
    <property type="molecule type" value="Genomic_DNA"/>
</dbReference>
<feature type="region of interest" description="Disordered" evidence="1">
    <location>
        <begin position="1"/>
        <end position="44"/>
    </location>
</feature>
<protein>
    <submittedName>
        <fullName evidence="2">Os03g0143000 protein</fullName>
    </submittedName>
</protein>
<dbReference type="AlphaFoldDB" id="A0A0P0VT00"/>
<organism evidence="2 3">
    <name type="scientific">Oryza sativa subsp. japonica</name>
    <name type="common">Rice</name>
    <dbReference type="NCBI Taxonomy" id="39947"/>
    <lineage>
        <taxon>Eukaryota</taxon>
        <taxon>Viridiplantae</taxon>
        <taxon>Streptophyta</taxon>
        <taxon>Embryophyta</taxon>
        <taxon>Tracheophyta</taxon>
        <taxon>Spermatophyta</taxon>
        <taxon>Magnoliopsida</taxon>
        <taxon>Liliopsida</taxon>
        <taxon>Poales</taxon>
        <taxon>Poaceae</taxon>
        <taxon>BOP clade</taxon>
        <taxon>Oryzoideae</taxon>
        <taxon>Oryzeae</taxon>
        <taxon>Oryzinae</taxon>
        <taxon>Oryza</taxon>
        <taxon>Oryza sativa</taxon>
    </lineage>
</organism>
<gene>
    <name evidence="2" type="ordered locus">Os03g0143000</name>
    <name evidence="2" type="ORF">OSNPB_030143000</name>
</gene>
<proteinExistence type="predicted"/>
<keyword evidence="3" id="KW-1185">Reference proteome</keyword>
<dbReference type="Gramene" id="Os03t0143000-01">
    <property type="protein sequence ID" value="Os03t0143000-01"/>
    <property type="gene ID" value="Os03g0143000"/>
</dbReference>
<accession>A0A0P0VT00</accession>
<dbReference type="InParanoid" id="A0A0P0VT00"/>
<evidence type="ECO:0000256" key="1">
    <source>
        <dbReference type="SAM" id="MobiDB-lite"/>
    </source>
</evidence>
<feature type="compositionally biased region" description="Low complexity" evidence="1">
    <location>
        <begin position="28"/>
        <end position="42"/>
    </location>
</feature>
<sequence length="100" mass="11468">MAREEEGNRKPSPWSLQTKRSAMAAGEQQPQQQQISASSTSSGRLVTPFWKEKYERDARRYWDIFYKRHEDRVAILVSSRPPLACDLFSSCESTVGCGRL</sequence>
<dbReference type="STRING" id="39947.A0A0P0VT00"/>
<dbReference type="Proteomes" id="UP000059680">
    <property type="component" value="Chromosome 3"/>
</dbReference>
<reference evidence="2 3" key="2">
    <citation type="journal article" date="2013" name="Plant Cell Physiol.">
        <title>Rice Annotation Project Database (RAP-DB): an integrative and interactive database for rice genomics.</title>
        <authorList>
            <person name="Sakai H."/>
            <person name="Lee S.S."/>
            <person name="Tanaka T."/>
            <person name="Numa H."/>
            <person name="Kim J."/>
            <person name="Kawahara Y."/>
            <person name="Wakimoto H."/>
            <person name="Yang C.C."/>
            <person name="Iwamoto M."/>
            <person name="Abe T."/>
            <person name="Yamada Y."/>
            <person name="Muto A."/>
            <person name="Inokuchi H."/>
            <person name="Ikemura T."/>
            <person name="Matsumoto T."/>
            <person name="Sasaki T."/>
            <person name="Itoh T."/>
        </authorList>
    </citation>
    <scope>NUCLEOTIDE SEQUENCE [LARGE SCALE GENOMIC DNA]</scope>
    <source>
        <strain evidence="3">cv. Nipponbare</strain>
    </source>
</reference>
<name>A0A0P0VT00_ORYSJ</name>